<evidence type="ECO:0000313" key="1">
    <source>
        <dbReference type="EMBL" id="MPM63509.1"/>
    </source>
</evidence>
<reference evidence="1" key="1">
    <citation type="submission" date="2019-08" db="EMBL/GenBank/DDBJ databases">
        <authorList>
            <person name="Kucharzyk K."/>
            <person name="Murdoch R.W."/>
            <person name="Higgins S."/>
            <person name="Loffler F."/>
        </authorList>
    </citation>
    <scope>NUCLEOTIDE SEQUENCE</scope>
</reference>
<gene>
    <name evidence="1" type="ORF">SDC9_110389</name>
</gene>
<name>A0A645BDE6_9ZZZZ</name>
<proteinExistence type="predicted"/>
<accession>A0A645BDE6</accession>
<sequence>MPQHTGQLPGSKVGVYIAVAFAAHFRPDNLELLCRTRHDGYHEDVLRIQTVLFGKVGLGYGALHLVRALAAGEVGDEVLMEMFAVLDPAGAAGGDHGEHAAVLNALQELGALFHDGQIRGKVHIEYPVRAQTAQGRGQLAGGAGADGHAEFLANGHTHGGGGLEYHKFAGIAQSGPNSGGGILLG</sequence>
<organism evidence="1">
    <name type="scientific">bioreactor metagenome</name>
    <dbReference type="NCBI Taxonomy" id="1076179"/>
    <lineage>
        <taxon>unclassified sequences</taxon>
        <taxon>metagenomes</taxon>
        <taxon>ecological metagenomes</taxon>
    </lineage>
</organism>
<protein>
    <submittedName>
        <fullName evidence="1">Uncharacterized protein</fullName>
    </submittedName>
</protein>
<comment type="caution">
    <text evidence="1">The sequence shown here is derived from an EMBL/GenBank/DDBJ whole genome shotgun (WGS) entry which is preliminary data.</text>
</comment>
<dbReference type="EMBL" id="VSSQ01019454">
    <property type="protein sequence ID" value="MPM63509.1"/>
    <property type="molecule type" value="Genomic_DNA"/>
</dbReference>
<dbReference type="AlphaFoldDB" id="A0A645BDE6"/>